<keyword evidence="6" id="KW-0614">Plasmid</keyword>
<keyword evidence="2" id="KW-0645">Protease</keyword>
<sequence length="276" mass="28131">MAFDPISILVAGVAAAGAAVHGSPLPPPVADVATNVVAAVEYAAPEWEAQLAPHIEQIPANISAQVKQLLPSEETLPAIPAPVAPVENIESAPAPAPVAVAPMVAPVVLAGPGSSAPSAVPPLTSLIPGLSIVPQLVFDPNIPRDVEVARKVIEAALTALGLPYQWGGGALDGPSMGDGTGGATAGYDCSGLVRFAVFQATGKELPRTSQIQFTVGTQISWDSAQPGDLVFGNWQADGANHVAIYLGGGRMIEAPQTGQLVQISDVRSDMVPVRLF</sequence>
<accession>A0AB38RPS5</accession>
<dbReference type="Proteomes" id="UP000831484">
    <property type="component" value="Plasmid pdjl-6-5"/>
</dbReference>
<organism evidence="6 7">
    <name type="scientific">Rhodococcus qingshengii JCM 15477</name>
    <dbReference type="NCBI Taxonomy" id="1303681"/>
    <lineage>
        <taxon>Bacteria</taxon>
        <taxon>Bacillati</taxon>
        <taxon>Actinomycetota</taxon>
        <taxon>Actinomycetes</taxon>
        <taxon>Mycobacteriales</taxon>
        <taxon>Nocardiaceae</taxon>
        <taxon>Rhodococcus</taxon>
        <taxon>Rhodococcus erythropolis group</taxon>
    </lineage>
</organism>
<dbReference type="PANTHER" id="PTHR47359:SF3">
    <property type="entry name" value="NLP_P60 DOMAIN-CONTAINING PROTEIN-RELATED"/>
    <property type="match status" value="1"/>
</dbReference>
<dbReference type="EMBL" id="CP096568">
    <property type="protein sequence ID" value="UPU47136.1"/>
    <property type="molecule type" value="Genomic_DNA"/>
</dbReference>
<comment type="similarity">
    <text evidence="1">Belongs to the peptidase C40 family.</text>
</comment>
<name>A0AB38RPS5_RHOSG</name>
<evidence type="ECO:0000256" key="1">
    <source>
        <dbReference type="ARBA" id="ARBA00007074"/>
    </source>
</evidence>
<evidence type="ECO:0000256" key="2">
    <source>
        <dbReference type="ARBA" id="ARBA00022670"/>
    </source>
</evidence>
<gene>
    <name evidence="6" type="ORF">M0639_34250</name>
</gene>
<dbReference type="Pfam" id="PF00877">
    <property type="entry name" value="NLPC_P60"/>
    <property type="match status" value="1"/>
</dbReference>
<dbReference type="PROSITE" id="PS51935">
    <property type="entry name" value="NLPC_P60"/>
    <property type="match status" value="1"/>
</dbReference>
<proteinExistence type="inferred from homology"/>
<feature type="domain" description="NlpC/P60" evidence="5">
    <location>
        <begin position="146"/>
        <end position="276"/>
    </location>
</feature>
<evidence type="ECO:0000259" key="5">
    <source>
        <dbReference type="PROSITE" id="PS51935"/>
    </source>
</evidence>
<dbReference type="PANTHER" id="PTHR47359">
    <property type="entry name" value="PEPTIDOGLYCAN DL-ENDOPEPTIDASE CWLO"/>
    <property type="match status" value="1"/>
</dbReference>
<dbReference type="SUPFAM" id="SSF54001">
    <property type="entry name" value="Cysteine proteinases"/>
    <property type="match status" value="1"/>
</dbReference>
<reference evidence="7" key="1">
    <citation type="journal article" date="2022" name="Environ. Microbiol.">
        <title>Functional analysis, diversity, and distribution of carbendazim hydrolases MheI and CbmA, responsible for the initial step in carbendazim degradation.</title>
        <authorList>
            <person name="Zhang M."/>
            <person name="Bai X."/>
            <person name="Li Q."/>
            <person name="Zhang L."/>
            <person name="Zhu Q."/>
            <person name="Gao S."/>
            <person name="Ke Z."/>
            <person name="Jiang M."/>
            <person name="Hu J."/>
            <person name="Qiu J."/>
            <person name="Hong Q."/>
        </authorList>
    </citation>
    <scope>NUCLEOTIDE SEQUENCE [LARGE SCALE GENOMIC DNA]</scope>
    <source>
        <strain evidence="7">djl-6</strain>
    </source>
</reference>
<dbReference type="GO" id="GO:0006508">
    <property type="term" value="P:proteolysis"/>
    <property type="evidence" value="ECO:0007669"/>
    <property type="project" value="UniProtKB-KW"/>
</dbReference>
<evidence type="ECO:0000313" key="7">
    <source>
        <dbReference type="Proteomes" id="UP000831484"/>
    </source>
</evidence>
<protein>
    <submittedName>
        <fullName evidence="6">NlpC/P60 family protein</fullName>
    </submittedName>
</protein>
<dbReference type="InterPro" id="IPR051794">
    <property type="entry name" value="PG_Endopeptidase_C40"/>
</dbReference>
<dbReference type="AlphaFoldDB" id="A0AB38RPS5"/>
<keyword evidence="3" id="KW-0378">Hydrolase</keyword>
<evidence type="ECO:0000256" key="4">
    <source>
        <dbReference type="ARBA" id="ARBA00022807"/>
    </source>
</evidence>
<dbReference type="InterPro" id="IPR000064">
    <property type="entry name" value="NLP_P60_dom"/>
</dbReference>
<geneLocation type="plasmid" evidence="6 7">
    <name>pdjl-6-5</name>
</geneLocation>
<keyword evidence="7" id="KW-1185">Reference proteome</keyword>
<dbReference type="GO" id="GO:0008234">
    <property type="term" value="F:cysteine-type peptidase activity"/>
    <property type="evidence" value="ECO:0007669"/>
    <property type="project" value="UniProtKB-KW"/>
</dbReference>
<keyword evidence="4" id="KW-0788">Thiol protease</keyword>
<dbReference type="Gene3D" id="3.90.1720.10">
    <property type="entry name" value="endopeptidase domain like (from Nostoc punctiforme)"/>
    <property type="match status" value="1"/>
</dbReference>
<evidence type="ECO:0000256" key="3">
    <source>
        <dbReference type="ARBA" id="ARBA00022801"/>
    </source>
</evidence>
<evidence type="ECO:0000313" key="6">
    <source>
        <dbReference type="EMBL" id="UPU47136.1"/>
    </source>
</evidence>
<dbReference type="InterPro" id="IPR038765">
    <property type="entry name" value="Papain-like_cys_pep_sf"/>
</dbReference>
<dbReference type="RefSeq" id="WP_064075580.1">
    <property type="nucleotide sequence ID" value="NZ_CP096568.1"/>
</dbReference>